<evidence type="ECO:0000256" key="13">
    <source>
        <dbReference type="HAMAP-Rule" id="MF_01470"/>
    </source>
</evidence>
<proteinExistence type="inferred from homology"/>
<keyword evidence="8" id="KW-0695">RNA-directed DNA polymerase</keyword>
<organism evidence="15 16">
    <name type="scientific">Phaeospirillum tilakii</name>
    <dbReference type="NCBI Taxonomy" id="741673"/>
    <lineage>
        <taxon>Bacteria</taxon>
        <taxon>Pseudomonadati</taxon>
        <taxon>Pseudomonadota</taxon>
        <taxon>Alphaproteobacteria</taxon>
        <taxon>Rhodospirillales</taxon>
        <taxon>Rhodospirillaceae</taxon>
        <taxon>Phaeospirillum</taxon>
    </lineage>
</organism>
<sequence length="651" mass="71201">MFEAISSLTTLEAAWEKVKGNAGAAGGDGETVSAFAAEAPSHLLALHRELRAGRYHPGPHRVVLIPKRSGGTRPLSIPCVRDRVVQTAIALELTPVFDAGMAEDGFGYRPGRSVRQAVARIERFRDAGYQWVIDADIERYFEKVPHDALMSALGRVIEDRAVLDLIEQGLIAGAEGGRGLAQGSPLSPLLSNFYLDGFDDAVEAAEVRLVRFADDFVLLCRSESRARAMLPRVAALLEERGLRLNPEKTRIVDFAEGFRFLGHLFVRSLAMKVDPEEDGAEEAATRLLREIAAGDERAARARDEAEAGERAGWRATQRVLYLHGGRRRLGLRNQSLTVSEEGRELLALPAERVERIDLGPEADAEPVALRQALAAGIVVQFVDGFGATEGTLTPSSSRRAGLHLAQAGIVLDPVRRLELARRLVAGRIHNQRALLRRLLPAGAHDAETETALAGLNRAYRQTADPTLDLAALMGTEGAAAALYWPALGRRLKRGWSLTHRVRRPPTDPVNAVLSLTAAMLTREVAALVSRHGLHPGFGALHGSRDGHDGCVYDLVEEFRAPLAEGLTVTLFNNREVSAADFLTVETPAAAVRLTGEGRRRVIQGYERWLDRPVASPRGGKVVWRRLIEEQVLAYAAHCRDEAPYAPYRMDY</sequence>
<comment type="catalytic activity">
    <reaction evidence="12">
        <text>DNA(n) + a 2'-deoxyribonucleoside 5'-triphosphate = DNA(n+1) + diphosphate</text>
        <dbReference type="Rhea" id="RHEA:22508"/>
        <dbReference type="Rhea" id="RHEA-COMP:17339"/>
        <dbReference type="Rhea" id="RHEA-COMP:17340"/>
        <dbReference type="ChEBI" id="CHEBI:33019"/>
        <dbReference type="ChEBI" id="CHEBI:61560"/>
        <dbReference type="ChEBI" id="CHEBI:173112"/>
        <dbReference type="EC" id="2.7.7.49"/>
    </reaction>
</comment>
<dbReference type="Pfam" id="PF00078">
    <property type="entry name" value="RVT_1"/>
    <property type="match status" value="1"/>
</dbReference>
<evidence type="ECO:0000256" key="5">
    <source>
        <dbReference type="ARBA" id="ARBA00022759"/>
    </source>
</evidence>
<keyword evidence="5 13" id="KW-0255">Endonuclease</keyword>
<feature type="binding site" evidence="13">
    <location>
        <position position="556"/>
    </location>
    <ligand>
        <name>Mn(2+)</name>
        <dbReference type="ChEBI" id="CHEBI:29035"/>
    </ligand>
</feature>
<keyword evidence="2" id="KW-0548">Nucleotidyltransferase</keyword>
<evidence type="ECO:0000313" key="16">
    <source>
        <dbReference type="Proteomes" id="UP001597296"/>
    </source>
</evidence>
<evidence type="ECO:0000259" key="14">
    <source>
        <dbReference type="PROSITE" id="PS50878"/>
    </source>
</evidence>
<reference evidence="16" key="1">
    <citation type="journal article" date="2019" name="Int. J. Syst. Evol. Microbiol.">
        <title>The Global Catalogue of Microorganisms (GCM) 10K type strain sequencing project: providing services to taxonomists for standard genome sequencing and annotation.</title>
        <authorList>
            <consortium name="The Broad Institute Genomics Platform"/>
            <consortium name="The Broad Institute Genome Sequencing Center for Infectious Disease"/>
            <person name="Wu L."/>
            <person name="Ma J."/>
        </authorList>
    </citation>
    <scope>NUCLEOTIDE SEQUENCE [LARGE SCALE GENOMIC DNA]</scope>
    <source>
        <strain evidence="16">KCTC 15012</strain>
    </source>
</reference>
<evidence type="ECO:0000256" key="6">
    <source>
        <dbReference type="ARBA" id="ARBA00022801"/>
    </source>
</evidence>
<dbReference type="PANTHER" id="PTHR34047">
    <property type="entry name" value="NUCLEAR INTRON MATURASE 1, MITOCHONDRIAL-RELATED"/>
    <property type="match status" value="1"/>
</dbReference>
<accession>A0ABW5C7A4</accession>
<dbReference type="Proteomes" id="UP001597296">
    <property type="component" value="Unassembled WGS sequence"/>
</dbReference>
<dbReference type="InterPro" id="IPR042211">
    <property type="entry name" value="CRISPR-assoc_Cas1_N"/>
</dbReference>
<dbReference type="NCBIfam" id="TIGR00287">
    <property type="entry name" value="cas1"/>
    <property type="match status" value="1"/>
</dbReference>
<evidence type="ECO:0000256" key="9">
    <source>
        <dbReference type="ARBA" id="ARBA00023118"/>
    </source>
</evidence>
<dbReference type="CDD" id="cd09634">
    <property type="entry name" value="Cas1_I-II-III"/>
    <property type="match status" value="1"/>
</dbReference>
<evidence type="ECO:0000256" key="11">
    <source>
        <dbReference type="ARBA" id="ARBA00034120"/>
    </source>
</evidence>
<dbReference type="Gene3D" id="3.100.10.20">
    <property type="entry name" value="CRISPR-associated endonuclease Cas1, N-terminal domain"/>
    <property type="match status" value="1"/>
</dbReference>
<evidence type="ECO:0000256" key="10">
    <source>
        <dbReference type="ARBA" id="ARBA00023125"/>
    </source>
</evidence>
<dbReference type="RefSeq" id="WP_377314939.1">
    <property type="nucleotide sequence ID" value="NZ_JBHUIY010000006.1"/>
</dbReference>
<evidence type="ECO:0000256" key="8">
    <source>
        <dbReference type="ARBA" id="ARBA00022918"/>
    </source>
</evidence>
<dbReference type="PROSITE" id="PS50878">
    <property type="entry name" value="RT_POL"/>
    <property type="match status" value="1"/>
</dbReference>
<evidence type="ECO:0000256" key="7">
    <source>
        <dbReference type="ARBA" id="ARBA00022842"/>
    </source>
</evidence>
<keyword evidence="16" id="KW-1185">Reference proteome</keyword>
<dbReference type="GO" id="GO:0004519">
    <property type="term" value="F:endonuclease activity"/>
    <property type="evidence" value="ECO:0007669"/>
    <property type="project" value="UniProtKB-KW"/>
</dbReference>
<evidence type="ECO:0000256" key="4">
    <source>
        <dbReference type="ARBA" id="ARBA00022723"/>
    </source>
</evidence>
<keyword evidence="9 13" id="KW-0051">Antiviral defense</keyword>
<evidence type="ECO:0000256" key="1">
    <source>
        <dbReference type="ARBA" id="ARBA00022679"/>
    </source>
</evidence>
<comment type="caution">
    <text evidence="15">The sequence shown here is derived from an EMBL/GenBank/DDBJ whole genome shotgun (WGS) entry which is preliminary data.</text>
</comment>
<evidence type="ECO:0000313" key="15">
    <source>
        <dbReference type="EMBL" id="MFD2233159.1"/>
    </source>
</evidence>
<dbReference type="EMBL" id="JBHUIY010000006">
    <property type="protein sequence ID" value="MFD2233159.1"/>
    <property type="molecule type" value="Genomic_DNA"/>
</dbReference>
<keyword evidence="1" id="KW-0808">Transferase</keyword>
<feature type="binding site" evidence="13">
    <location>
        <position position="476"/>
    </location>
    <ligand>
        <name>Mn(2+)</name>
        <dbReference type="ChEBI" id="CHEBI:29035"/>
    </ligand>
</feature>
<dbReference type="InterPro" id="IPR042206">
    <property type="entry name" value="CRISPR-assoc_Cas1_C"/>
</dbReference>
<dbReference type="InterPro" id="IPR000477">
    <property type="entry name" value="RT_dom"/>
</dbReference>
<dbReference type="PRINTS" id="PR00866">
    <property type="entry name" value="RNADNAPOLMS"/>
</dbReference>
<comment type="similarity">
    <text evidence="11">Belongs to the bacterial reverse transcriptase family.</text>
</comment>
<evidence type="ECO:0000256" key="12">
    <source>
        <dbReference type="ARBA" id="ARBA00048173"/>
    </source>
</evidence>
<dbReference type="CDD" id="cd01651">
    <property type="entry name" value="RT_G2_intron"/>
    <property type="match status" value="1"/>
</dbReference>
<keyword evidence="4 13" id="KW-0479">Metal-binding</keyword>
<dbReference type="InterPro" id="IPR043502">
    <property type="entry name" value="DNA/RNA_pol_sf"/>
</dbReference>
<keyword evidence="7 13" id="KW-0460">Magnesium</keyword>
<feature type="binding site" evidence="13">
    <location>
        <position position="541"/>
    </location>
    <ligand>
        <name>Mn(2+)</name>
        <dbReference type="ChEBI" id="CHEBI:29035"/>
    </ligand>
</feature>
<keyword evidence="3 13" id="KW-0540">Nuclease</keyword>
<protein>
    <recommendedName>
        <fullName evidence="13">CRISPR-associated endonuclease Cas1</fullName>
        <ecNumber evidence="13">3.1.-.-</ecNumber>
    </recommendedName>
</protein>
<comment type="cofactor">
    <cofactor evidence="13">
        <name>Mg(2+)</name>
        <dbReference type="ChEBI" id="CHEBI:18420"/>
    </cofactor>
    <cofactor evidence="13">
        <name>Mn(2+)</name>
        <dbReference type="ChEBI" id="CHEBI:29035"/>
    </cofactor>
</comment>
<dbReference type="InterPro" id="IPR051083">
    <property type="entry name" value="GrpII_Intron_Splice-Mob/Def"/>
</dbReference>
<keyword evidence="6 13" id="KW-0378">Hydrolase</keyword>
<dbReference type="InterPro" id="IPR000123">
    <property type="entry name" value="Reverse_transcriptase_msDNA"/>
</dbReference>
<dbReference type="Pfam" id="PF01867">
    <property type="entry name" value="Cas_Cas1"/>
    <property type="match status" value="1"/>
</dbReference>
<keyword evidence="13" id="KW-0464">Manganese</keyword>
<comment type="similarity">
    <text evidence="13">Belongs to the CRISPR-associated endonuclease Cas1 family.</text>
</comment>
<dbReference type="SUPFAM" id="SSF56672">
    <property type="entry name" value="DNA/RNA polymerases"/>
    <property type="match status" value="1"/>
</dbReference>
<keyword evidence="10 13" id="KW-0238">DNA-binding</keyword>
<name>A0ABW5C7A4_9PROT</name>
<dbReference type="HAMAP" id="MF_01470">
    <property type="entry name" value="Cas1"/>
    <property type="match status" value="1"/>
</dbReference>
<evidence type="ECO:0000256" key="2">
    <source>
        <dbReference type="ARBA" id="ARBA00022695"/>
    </source>
</evidence>
<comment type="subunit">
    <text evidence="13">Homodimer, forms a heterotetramer with a Cas2 homodimer.</text>
</comment>
<dbReference type="EC" id="3.1.-.-" evidence="13"/>
<feature type="domain" description="Reverse transcriptase" evidence="14">
    <location>
        <begin position="46"/>
        <end position="265"/>
    </location>
</feature>
<comment type="function">
    <text evidence="13">CRISPR (clustered regularly interspaced short palindromic repeat), is an adaptive immune system that provides protection against mobile genetic elements (viruses, transposable elements and conjugative plasmids). CRISPR clusters contain spacers, sequences complementary to antecedent mobile elements, and target invading nucleic acids. CRISPR clusters are transcribed and processed into CRISPR RNA (crRNA). Acts as a dsDNA endonuclease. Involved in the integration of spacer DNA into the CRISPR cassette.</text>
</comment>
<gene>
    <name evidence="13 15" type="primary">cas1</name>
    <name evidence="15" type="ORF">ACFSNB_05020</name>
</gene>
<dbReference type="PANTHER" id="PTHR34047:SF8">
    <property type="entry name" value="PROTEIN YKFC"/>
    <property type="match status" value="1"/>
</dbReference>
<dbReference type="Gene3D" id="1.20.120.920">
    <property type="entry name" value="CRISPR-associated endonuclease Cas1, C-terminal domain"/>
    <property type="match status" value="1"/>
</dbReference>
<dbReference type="InterPro" id="IPR002729">
    <property type="entry name" value="CRISPR-assoc_Cas1"/>
</dbReference>
<evidence type="ECO:0000256" key="3">
    <source>
        <dbReference type="ARBA" id="ARBA00022722"/>
    </source>
</evidence>